<protein>
    <submittedName>
        <fullName evidence="2">Uncharacterized protein</fullName>
    </submittedName>
</protein>
<organism evidence="2 3">
    <name type="scientific">Ramularia collo-cygni</name>
    <dbReference type="NCBI Taxonomy" id="112498"/>
    <lineage>
        <taxon>Eukaryota</taxon>
        <taxon>Fungi</taxon>
        <taxon>Dikarya</taxon>
        <taxon>Ascomycota</taxon>
        <taxon>Pezizomycotina</taxon>
        <taxon>Dothideomycetes</taxon>
        <taxon>Dothideomycetidae</taxon>
        <taxon>Mycosphaerellales</taxon>
        <taxon>Mycosphaerellaceae</taxon>
        <taxon>Ramularia</taxon>
    </lineage>
</organism>
<evidence type="ECO:0000313" key="2">
    <source>
        <dbReference type="EMBL" id="CZT20263.1"/>
    </source>
</evidence>
<reference evidence="2 3" key="1">
    <citation type="submission" date="2016-03" db="EMBL/GenBank/DDBJ databases">
        <authorList>
            <person name="Ploux O."/>
        </authorList>
    </citation>
    <scope>NUCLEOTIDE SEQUENCE [LARGE SCALE GENOMIC DNA]</scope>
    <source>
        <strain evidence="2 3">URUG2</strain>
    </source>
</reference>
<accession>A0A2D3VHM7</accession>
<evidence type="ECO:0000256" key="1">
    <source>
        <dbReference type="SAM" id="MobiDB-lite"/>
    </source>
</evidence>
<sequence length="189" mass="21427">MAHTSSAKASEVTPPSNMATTTSAQASEVLDSHIQSLCQELQDMIFECVLDAQIPDTARITCALKPPTALQLNREIREKFARRYYGHTTFELKLGRGYRRQHLSWLNERSAQHQRMILNLQIAHDGEWHPCLNFDFAQHKILARAIHEHWSSRLGPLAGWNMDQVQLVVVISTLGGQMVRFPAGTLIEE</sequence>
<proteinExistence type="predicted"/>
<dbReference type="AlphaFoldDB" id="A0A2D3VHM7"/>
<keyword evidence="3" id="KW-1185">Reference proteome</keyword>
<dbReference type="EMBL" id="FJUY01000009">
    <property type="protein sequence ID" value="CZT20263.1"/>
    <property type="molecule type" value="Genomic_DNA"/>
</dbReference>
<dbReference type="GeneID" id="35601265"/>
<feature type="region of interest" description="Disordered" evidence="1">
    <location>
        <begin position="1"/>
        <end position="24"/>
    </location>
</feature>
<dbReference type="RefSeq" id="XP_023627152.1">
    <property type="nucleotide sequence ID" value="XM_023771384.1"/>
</dbReference>
<evidence type="ECO:0000313" key="3">
    <source>
        <dbReference type="Proteomes" id="UP000225277"/>
    </source>
</evidence>
<name>A0A2D3VHM7_9PEZI</name>
<gene>
    <name evidence="2" type="ORF">RCC_06121</name>
</gene>
<dbReference type="OrthoDB" id="3626626at2759"/>
<dbReference type="Proteomes" id="UP000225277">
    <property type="component" value="Unassembled WGS sequence"/>
</dbReference>